<protein>
    <recommendedName>
        <fullName evidence="3">Polysaccharide lyase-like protein</fullName>
    </recommendedName>
</protein>
<dbReference type="AlphaFoldDB" id="A0A7X0J4Z5"/>
<evidence type="ECO:0008006" key="3">
    <source>
        <dbReference type="Google" id="ProtNLM"/>
    </source>
</evidence>
<dbReference type="Gene3D" id="2.60.120.200">
    <property type="match status" value="1"/>
</dbReference>
<reference evidence="1 2" key="1">
    <citation type="submission" date="2020-08" db="EMBL/GenBank/DDBJ databases">
        <title>Genomic Encyclopedia of Type Strains, Phase IV (KMG-V): Genome sequencing to study the core and pangenomes of soil and plant-associated prokaryotes.</title>
        <authorList>
            <person name="Whitman W."/>
        </authorList>
    </citation>
    <scope>NUCLEOTIDE SEQUENCE [LARGE SCALE GENOMIC DNA]</scope>
    <source>
        <strain evidence="1 2">M2T3</strain>
    </source>
</reference>
<evidence type="ECO:0000313" key="2">
    <source>
        <dbReference type="Proteomes" id="UP000521017"/>
    </source>
</evidence>
<organism evidence="1 2">
    <name type="scientific">Pedobacter cryoconitis</name>
    <dbReference type="NCBI Taxonomy" id="188932"/>
    <lineage>
        <taxon>Bacteria</taxon>
        <taxon>Pseudomonadati</taxon>
        <taxon>Bacteroidota</taxon>
        <taxon>Sphingobacteriia</taxon>
        <taxon>Sphingobacteriales</taxon>
        <taxon>Sphingobacteriaceae</taxon>
        <taxon>Pedobacter</taxon>
    </lineage>
</organism>
<proteinExistence type="predicted"/>
<dbReference type="Pfam" id="PF14099">
    <property type="entry name" value="Polysacc_lyase"/>
    <property type="match status" value="1"/>
</dbReference>
<dbReference type="InterPro" id="IPR025975">
    <property type="entry name" value="Polysacc_lyase"/>
</dbReference>
<dbReference type="RefSeq" id="WP_184626756.1">
    <property type="nucleotide sequence ID" value="NZ_JACHCC010000008.1"/>
</dbReference>
<sequence length="261" mass="28856">MKKNQMMLVVLMSGTVLLSNCKKGAEKVEENPLHAKTLESTSGDVQTSSVLFNGDASNGSAKVWKNINIEGTGAVSTLTDETGVLTWKFLKPLNSHRTEGHGAQNYQAVEGDEIYIGWTSKLLIPSDLKTEAIFQWKSYPTDGALQNHPLMLRTKSGKLELQHFDDNHVATVPWSINLPVNTWMSFVIRMKVSRDASVGFIEFWYNGVKQTLANGTQRLTCRTLDVADCDPKWGVYGGDTAAVTHYVKKIRIGTTYADAAQ</sequence>
<accession>A0A7X0J4Z5</accession>
<dbReference type="Proteomes" id="UP000521017">
    <property type="component" value="Unassembled WGS sequence"/>
</dbReference>
<name>A0A7X0J4Z5_9SPHI</name>
<evidence type="ECO:0000313" key="1">
    <source>
        <dbReference type="EMBL" id="MBB6501231.1"/>
    </source>
</evidence>
<gene>
    <name evidence="1" type="ORF">HDF25_003394</name>
</gene>
<dbReference type="EMBL" id="JACHCC010000008">
    <property type="protein sequence ID" value="MBB6501231.1"/>
    <property type="molecule type" value="Genomic_DNA"/>
</dbReference>
<comment type="caution">
    <text evidence="1">The sequence shown here is derived from an EMBL/GenBank/DDBJ whole genome shotgun (WGS) entry which is preliminary data.</text>
</comment>